<accession>A0A5J4SFS4</accession>
<evidence type="ECO:0008006" key="2">
    <source>
        <dbReference type="Google" id="ProtNLM"/>
    </source>
</evidence>
<dbReference type="Gene3D" id="1.50.10.10">
    <property type="match status" value="1"/>
</dbReference>
<comment type="caution">
    <text evidence="1">The sequence shown here is derived from an EMBL/GenBank/DDBJ whole genome shotgun (WGS) entry which is preliminary data.</text>
</comment>
<proteinExistence type="predicted"/>
<dbReference type="EMBL" id="SNRY01000190">
    <property type="protein sequence ID" value="KAA6345014.1"/>
    <property type="molecule type" value="Genomic_DNA"/>
</dbReference>
<protein>
    <recommendedName>
        <fullName evidence="2">Glycosyl-hydrolase family 116 catalytic region domain-containing protein</fullName>
    </recommendedName>
</protein>
<organism evidence="1">
    <name type="scientific">termite gut metagenome</name>
    <dbReference type="NCBI Taxonomy" id="433724"/>
    <lineage>
        <taxon>unclassified sequences</taxon>
        <taxon>metagenomes</taxon>
        <taxon>organismal metagenomes</taxon>
    </lineage>
</organism>
<gene>
    <name evidence="1" type="ORF">EZS27_007399</name>
</gene>
<dbReference type="InterPro" id="IPR008928">
    <property type="entry name" value="6-hairpin_glycosidase_sf"/>
</dbReference>
<dbReference type="SUPFAM" id="SSF48208">
    <property type="entry name" value="Six-hairpin glycosidases"/>
    <property type="match status" value="1"/>
</dbReference>
<dbReference type="GO" id="GO:0005975">
    <property type="term" value="P:carbohydrate metabolic process"/>
    <property type="evidence" value="ECO:0007669"/>
    <property type="project" value="InterPro"/>
</dbReference>
<dbReference type="AlphaFoldDB" id="A0A5J4SFS4"/>
<dbReference type="InterPro" id="IPR012341">
    <property type="entry name" value="6hp_glycosidase-like_sf"/>
</dbReference>
<sequence>MQGLFSPGLDIRPLHHPLGFEYGDECFGPLTELRTLDSIRKSLLNPDSWKNHNRKITIEKMKNKRKKEIVFIAMLSLCMFQGYCQQLVDYRYAPQWWQSCVGLPDDSCKTLVGPLGQLLYESGGKWMYKNVSGFHSVVHFLADENMKINSQRMYSARVPIVITESTYSGMDITQEVFAVGLDFTRNKVATTKGNREDIVLTTISNHTNRAQTINPLLIIDSDHPTPVKVNGRIAVINDKAQVISSEATKRVRQSMGDFKTLMELEPVRLGPGEKKQIIILYDNGLPSDLALQFKDNPTTLVSRIRSIKAEMVDYWENKSGIPYDHLIVPDKEMQNLTDASLRGIWQAREIKNRQIVFQVGPTCYRGLWVVDGAFLLEAAAMFDRGLEARDGIEYTLSLQKENGQFDVIPTFSKENGIVLWTCVRHALLMQDKKWLKNKWSQLKKTVAFIKELRAMTLTNDIPLDDGLIPPGYIDGGLNGGKDVAEYTNIYWNLAGLKAMIQAAHWLGEKKDAKEWEKEYADFYAIFQKAAQRDKMTDTFGNQYLPVPMDPKYHSLPQRAQWAFCQGVYPGQIFDKEDPIAMGTMNMLHTTLQEGMVMGTGWEISGIWNYFAGFYGHACLWVGDSKRAYESLYAFANHASPLYAWREEQSPRDLDPHKYVGDMPHNWASAEFVGLTIHLLALDRGDEMHLLEGLPQEWIQPGMKTALKDISTPFGKVSFTLQVDKSGKTATLTTAKLTDPSCKGMFVHLGDWGESNGSNVIKLDAKKTHTVNIHLK</sequence>
<reference evidence="1" key="1">
    <citation type="submission" date="2019-03" db="EMBL/GenBank/DDBJ databases">
        <title>Single cell metagenomics reveals metabolic interactions within the superorganism composed of flagellate Streblomastix strix and complex community of Bacteroidetes bacteria on its surface.</title>
        <authorList>
            <person name="Treitli S.C."/>
            <person name="Kolisko M."/>
            <person name="Husnik F."/>
            <person name="Keeling P."/>
            <person name="Hampl V."/>
        </authorList>
    </citation>
    <scope>NUCLEOTIDE SEQUENCE</scope>
    <source>
        <strain evidence="1">STM</strain>
    </source>
</reference>
<evidence type="ECO:0000313" key="1">
    <source>
        <dbReference type="EMBL" id="KAA6345014.1"/>
    </source>
</evidence>
<name>A0A5J4SFS4_9ZZZZ</name>